<keyword evidence="2" id="KW-0503">Monooxygenase</keyword>
<dbReference type="GO" id="GO:0004497">
    <property type="term" value="F:monooxygenase activity"/>
    <property type="evidence" value="ECO:0007669"/>
    <property type="project" value="UniProtKB-KW"/>
</dbReference>
<evidence type="ECO:0000313" key="3">
    <source>
        <dbReference type="Proteomes" id="UP000297983"/>
    </source>
</evidence>
<dbReference type="AlphaFoldDB" id="A0A4R9AS10"/>
<keyword evidence="3" id="KW-1185">Reference proteome</keyword>
<organism evidence="2 3">
    <name type="scientific">Cryobacterium gelidum</name>
    <dbReference type="NCBI Taxonomy" id="1259164"/>
    <lineage>
        <taxon>Bacteria</taxon>
        <taxon>Bacillati</taxon>
        <taxon>Actinomycetota</taxon>
        <taxon>Actinomycetes</taxon>
        <taxon>Micrococcales</taxon>
        <taxon>Microbacteriaceae</taxon>
        <taxon>Cryobacterium</taxon>
    </lineage>
</organism>
<name>A0A4R9AS10_9MICO</name>
<evidence type="ECO:0000313" key="2">
    <source>
        <dbReference type="EMBL" id="TFD68399.1"/>
    </source>
</evidence>
<dbReference type="RefSeq" id="WP_134552948.1">
    <property type="nucleotide sequence ID" value="NZ_SOHL01000027.1"/>
</dbReference>
<dbReference type="InterPro" id="IPR011008">
    <property type="entry name" value="Dimeric_a/b-barrel"/>
</dbReference>
<dbReference type="InterPro" id="IPR007138">
    <property type="entry name" value="ABM_dom"/>
</dbReference>
<gene>
    <name evidence="2" type="ORF">E3T50_14810</name>
</gene>
<dbReference type="SUPFAM" id="SSF54909">
    <property type="entry name" value="Dimeric alpha+beta barrel"/>
    <property type="match status" value="1"/>
</dbReference>
<sequence length="97" mass="10498">MPITAFLDIHVKPESLAQSATVLHDTLLVTRAFDGCLGVDVLVDAEDPTHFVLVEKWISMEHDTAYRAFRAGPGKSSLGSIVSGTPVLTKYEIATDI</sequence>
<dbReference type="Pfam" id="PF03992">
    <property type="entry name" value="ABM"/>
    <property type="match status" value="1"/>
</dbReference>
<reference evidence="2 3" key="1">
    <citation type="submission" date="2019-03" db="EMBL/GenBank/DDBJ databases">
        <title>Genomics of glacier-inhabiting Cryobacterium strains.</title>
        <authorList>
            <person name="Liu Q."/>
            <person name="Xin Y.-H."/>
        </authorList>
    </citation>
    <scope>NUCLEOTIDE SEQUENCE [LARGE SCALE GENOMIC DNA]</scope>
    <source>
        <strain evidence="2 3">Hz16</strain>
    </source>
</reference>
<comment type="caution">
    <text evidence="2">The sequence shown here is derived from an EMBL/GenBank/DDBJ whole genome shotgun (WGS) entry which is preliminary data.</text>
</comment>
<accession>A0A4R9AS10</accession>
<dbReference type="Gene3D" id="3.30.70.100">
    <property type="match status" value="1"/>
</dbReference>
<evidence type="ECO:0000259" key="1">
    <source>
        <dbReference type="Pfam" id="PF03992"/>
    </source>
</evidence>
<feature type="domain" description="ABM" evidence="1">
    <location>
        <begin position="3"/>
        <end position="67"/>
    </location>
</feature>
<proteinExistence type="predicted"/>
<dbReference type="Proteomes" id="UP000297983">
    <property type="component" value="Unassembled WGS sequence"/>
</dbReference>
<keyword evidence="2" id="KW-0560">Oxidoreductase</keyword>
<protein>
    <submittedName>
        <fullName evidence="2">Antibiotic biosynthesis monooxygenase</fullName>
    </submittedName>
</protein>
<dbReference type="EMBL" id="SOHL01000027">
    <property type="protein sequence ID" value="TFD68399.1"/>
    <property type="molecule type" value="Genomic_DNA"/>
</dbReference>